<dbReference type="Gene3D" id="2.40.10.170">
    <property type="match status" value="1"/>
</dbReference>
<dbReference type="eggNOG" id="COG1197">
    <property type="taxonomic scope" value="Bacteria"/>
</dbReference>
<dbReference type="PANTHER" id="PTHR47964">
    <property type="entry name" value="ATP-DEPENDENT DNA HELICASE HOMOLOG RECG, CHLOROPLASTIC"/>
    <property type="match status" value="1"/>
</dbReference>
<dbReference type="InterPro" id="IPR004576">
    <property type="entry name" value="Mfd"/>
</dbReference>
<dbReference type="GO" id="GO:0003678">
    <property type="term" value="F:DNA helicase activity"/>
    <property type="evidence" value="ECO:0007669"/>
    <property type="project" value="TreeGrafter"/>
</dbReference>
<organism evidence="12 13">
    <name type="scientific">Waddlia chondrophila (strain ATCC VR-1470 / WSU 86-1044)</name>
    <dbReference type="NCBI Taxonomy" id="716544"/>
    <lineage>
        <taxon>Bacteria</taxon>
        <taxon>Pseudomonadati</taxon>
        <taxon>Chlamydiota</taxon>
        <taxon>Chlamydiia</taxon>
        <taxon>Parachlamydiales</taxon>
        <taxon>Waddliaceae</taxon>
        <taxon>Waddlia</taxon>
    </lineage>
</organism>
<dbReference type="InterPro" id="IPR003711">
    <property type="entry name" value="CarD-like/TRCF_RID"/>
</dbReference>
<dbReference type="InterPro" id="IPR037235">
    <property type="entry name" value="TRCF-like_C_D7"/>
</dbReference>
<evidence type="ECO:0000313" key="13">
    <source>
        <dbReference type="Proteomes" id="UP000001505"/>
    </source>
</evidence>
<dbReference type="Gene3D" id="3.40.50.11180">
    <property type="match status" value="1"/>
</dbReference>
<comment type="subcellular location">
    <subcellularLocation>
        <location evidence="9">Cytoplasm</location>
    </subcellularLocation>
</comment>
<keyword evidence="13" id="KW-1185">Reference proteome</keyword>
<keyword evidence="4 9" id="KW-0378">Hydrolase</keyword>
<dbReference type="SMART" id="SM00490">
    <property type="entry name" value="HELICc"/>
    <property type="match status" value="1"/>
</dbReference>
<dbReference type="Proteomes" id="UP000001505">
    <property type="component" value="Chromosome"/>
</dbReference>
<accession>D6YTZ7</accession>
<dbReference type="GO" id="GO:0000716">
    <property type="term" value="P:transcription-coupled nucleotide-excision repair, DNA damage recognition"/>
    <property type="evidence" value="ECO:0007669"/>
    <property type="project" value="UniProtKB-UniRule"/>
</dbReference>
<dbReference type="GO" id="GO:0005737">
    <property type="term" value="C:cytoplasm"/>
    <property type="evidence" value="ECO:0007669"/>
    <property type="project" value="UniProtKB-SubCell"/>
</dbReference>
<comment type="similarity">
    <text evidence="9">In the C-terminal section; belongs to the helicase family. RecG subfamily.</text>
</comment>
<dbReference type="SMART" id="SM01058">
    <property type="entry name" value="CarD_TRCF"/>
    <property type="match status" value="1"/>
</dbReference>
<dbReference type="Pfam" id="PF02559">
    <property type="entry name" value="CarD_TRCF_RID"/>
    <property type="match status" value="1"/>
</dbReference>
<dbReference type="GO" id="GO:0003684">
    <property type="term" value="F:damaged DNA binding"/>
    <property type="evidence" value="ECO:0007669"/>
    <property type="project" value="InterPro"/>
</dbReference>
<dbReference type="Pfam" id="PF03461">
    <property type="entry name" value="TRCF"/>
    <property type="match status" value="1"/>
</dbReference>
<dbReference type="GO" id="GO:0006355">
    <property type="term" value="P:regulation of DNA-templated transcription"/>
    <property type="evidence" value="ECO:0007669"/>
    <property type="project" value="UniProtKB-UniRule"/>
</dbReference>
<evidence type="ECO:0000256" key="1">
    <source>
        <dbReference type="ARBA" id="ARBA00022490"/>
    </source>
</evidence>
<evidence type="ECO:0000256" key="7">
    <source>
        <dbReference type="ARBA" id="ARBA00023125"/>
    </source>
</evidence>
<feature type="domain" description="Helicase ATP-binding" evidence="10">
    <location>
        <begin position="588"/>
        <end position="750"/>
    </location>
</feature>
<evidence type="ECO:0000313" key="12">
    <source>
        <dbReference type="EMBL" id="ADI37608.1"/>
    </source>
</evidence>
<keyword evidence="1 9" id="KW-0963">Cytoplasm</keyword>
<dbReference type="InterPro" id="IPR005118">
    <property type="entry name" value="TRCF_C"/>
</dbReference>
<dbReference type="InterPro" id="IPR011545">
    <property type="entry name" value="DEAD/DEAH_box_helicase_dom"/>
</dbReference>
<dbReference type="SUPFAM" id="SSF52540">
    <property type="entry name" value="P-loop containing nucleoside triphosphate hydrolases"/>
    <property type="match status" value="3"/>
</dbReference>
<dbReference type="OrthoDB" id="9804325at2"/>
<dbReference type="GO" id="GO:0016787">
    <property type="term" value="F:hydrolase activity"/>
    <property type="evidence" value="ECO:0007669"/>
    <property type="project" value="UniProtKB-KW"/>
</dbReference>
<dbReference type="SMART" id="SM00982">
    <property type="entry name" value="TRCF"/>
    <property type="match status" value="1"/>
</dbReference>
<evidence type="ECO:0000256" key="8">
    <source>
        <dbReference type="ARBA" id="ARBA00023204"/>
    </source>
</evidence>
<dbReference type="PROSITE" id="PS51194">
    <property type="entry name" value="HELICASE_CTER"/>
    <property type="match status" value="1"/>
</dbReference>
<dbReference type="NCBIfam" id="TIGR00580">
    <property type="entry name" value="mfd"/>
    <property type="match status" value="1"/>
</dbReference>
<evidence type="ECO:0000256" key="4">
    <source>
        <dbReference type="ARBA" id="ARBA00022801"/>
    </source>
</evidence>
<dbReference type="InterPro" id="IPR014001">
    <property type="entry name" value="Helicase_ATP-bd"/>
</dbReference>
<evidence type="ECO:0000256" key="3">
    <source>
        <dbReference type="ARBA" id="ARBA00022763"/>
    </source>
</evidence>
<dbReference type="EMBL" id="CP001928">
    <property type="protein sequence ID" value="ADI37608.1"/>
    <property type="molecule type" value="Genomic_DNA"/>
</dbReference>
<dbReference type="AlphaFoldDB" id="D6YTZ7"/>
<dbReference type="CDD" id="cd17991">
    <property type="entry name" value="DEXHc_TRCF"/>
    <property type="match status" value="1"/>
</dbReference>
<proteinExistence type="inferred from homology"/>
<evidence type="ECO:0000256" key="2">
    <source>
        <dbReference type="ARBA" id="ARBA00022741"/>
    </source>
</evidence>
<dbReference type="InterPro" id="IPR041471">
    <property type="entry name" value="UvrB_inter"/>
</dbReference>
<dbReference type="InterPro" id="IPR027417">
    <property type="entry name" value="P-loop_NTPase"/>
</dbReference>
<keyword evidence="6 9" id="KW-0067">ATP-binding</keyword>
<dbReference type="GO" id="GO:0005524">
    <property type="term" value="F:ATP binding"/>
    <property type="evidence" value="ECO:0007669"/>
    <property type="project" value="UniProtKB-UniRule"/>
</dbReference>
<keyword evidence="3 9" id="KW-0227">DNA damage</keyword>
<dbReference type="PANTHER" id="PTHR47964:SF1">
    <property type="entry name" value="ATP-DEPENDENT DNA HELICASE HOMOLOG RECG, CHLOROPLASTIC"/>
    <property type="match status" value="1"/>
</dbReference>
<dbReference type="SUPFAM" id="SSF141259">
    <property type="entry name" value="CarD-like"/>
    <property type="match status" value="1"/>
</dbReference>
<dbReference type="Pfam" id="PF00270">
    <property type="entry name" value="DEAD"/>
    <property type="match status" value="1"/>
</dbReference>
<dbReference type="Pfam" id="PF00271">
    <property type="entry name" value="Helicase_C"/>
    <property type="match status" value="1"/>
</dbReference>
<dbReference type="InterPro" id="IPR047112">
    <property type="entry name" value="RecG/Mfd"/>
</dbReference>
<evidence type="ECO:0000256" key="6">
    <source>
        <dbReference type="ARBA" id="ARBA00022840"/>
    </source>
</evidence>
<keyword evidence="8 9" id="KW-0234">DNA repair</keyword>
<protein>
    <recommendedName>
        <fullName evidence="9">Transcription-repair-coupling factor</fullName>
        <shortName evidence="9">TRCF</shortName>
        <ecNumber evidence="9">3.6.4.-</ecNumber>
    </recommendedName>
</protein>
<dbReference type="HOGENOM" id="CLU_005122_1_3_0"/>
<name>D6YTZ7_WADCW</name>
<keyword evidence="5" id="KW-0347">Helicase</keyword>
<evidence type="ECO:0000256" key="9">
    <source>
        <dbReference type="HAMAP-Rule" id="MF_00969"/>
    </source>
</evidence>
<dbReference type="Pfam" id="PF17757">
    <property type="entry name" value="UvrB_inter"/>
    <property type="match status" value="1"/>
</dbReference>
<dbReference type="Gene3D" id="3.30.2060.10">
    <property type="entry name" value="Penicillin-binding protein 1b domain"/>
    <property type="match status" value="1"/>
</dbReference>
<dbReference type="SMART" id="SM00487">
    <property type="entry name" value="DEXDc"/>
    <property type="match status" value="1"/>
</dbReference>
<comment type="similarity">
    <text evidence="9">In the N-terminal section; belongs to the UvrB family.</text>
</comment>
<dbReference type="InterPro" id="IPR036101">
    <property type="entry name" value="CarD-like/TRCF_RID_sf"/>
</dbReference>
<dbReference type="SUPFAM" id="SSF143517">
    <property type="entry name" value="TRCF domain-like"/>
    <property type="match status" value="1"/>
</dbReference>
<evidence type="ECO:0000259" key="11">
    <source>
        <dbReference type="PROSITE" id="PS51194"/>
    </source>
</evidence>
<keyword evidence="7 9" id="KW-0238">DNA-binding</keyword>
<dbReference type="STRING" id="716544.wcw_0233"/>
<evidence type="ECO:0000256" key="5">
    <source>
        <dbReference type="ARBA" id="ARBA00022806"/>
    </source>
</evidence>
<gene>
    <name evidence="9" type="primary">mfd</name>
    <name evidence="12" type="ordered locus">wcw_0233</name>
</gene>
<sequence length="1092" mass="123882">MLNNLLKSPKLLELHHELQHSGSVLIEELWNAPKALVAALAQKATGKHLLILTGTSQEEAKLFHDFPMFTNRSVVEYPAWETLPNEKVPPSPDIVGERYEVLKNLLHSPEPQIILSNLHACLQKLIPPDTFNQLYVNAATGQRLPFEPFIKHLENMGYLRCPVAADKGEFAVRGGIIDLFCVSSPEPIRIEFWGDEVESIRLFDPIGQKSIQKIEKASITPAREIELIEHAENLSTILDYLGENTLVILDDLLTLEDRWAELKTILGKPTRHFSALETFLDNIEPLQKLFWTQQPIEELSPITSGKGYYSDTAPMLPVTFEIFNHAYQAKRWRNPFFSVMSYLFPDMDKPDTLSSDEILSALGTLKEESLYLFFSTETEKAKIQKTLIDLDINLPQGDHQQIGYLSSGFFLQDTKDLIFPTTELTHRYRIRRQKLRSTYHTTPTDVHDLTPGEVVVHLNNGLGKFIGLEKRPNHLGIDSEFFLIEYADDAKLYVPVNQAHLISKYIGAHEEIPKLHTLGSSRWKKTRETTERAILGYASDLLKTYANRELKGGFAFPEDSPDIQAFEEEFPFSETEDQLNAVACIKKDMTSPSAMDRLVCGDVGYGKTEVAMRAAFKAVMDGGKQVAMLVPTTVLAMQHYENFIERMRNFPINISVLSRFRSTKQTRQTLEGVANGTVDIVIGTHRLISEDVSFHNLGLIIIDEEQRFGVRAKEHLKKAKTGVDCLTLSATPIPRTLYMSLIGARDMSVINTPPQDRQPIKTVISEPSDELLKNALLREFARDGQAYLIHNRVETLPNMYRRVKKLLPQARIDIVHGQMKPAEIDTVFHHFKNGEIDILIATTIVESGIDIPNANTILIDRADRFGLADLYQLRGRVGRWNRRAFAYFLIPKFHSLPEISRKRLGALAESSGYGGGMKLAMRDLEIRGAGDILGTEQSGHVSAVGFHLYCKLLKRTIKALEGKAPSIFIDTKIEFPFDARLPETYINETTLRMEFYQRLGDAANEGEVDDIWSELQDRFGKSPEPVEWLYRISRIKAWCSRHRVARLKLEKLSLYSETQKGKKIVAKKQLIGKISSPKELEEKVINALERQT</sequence>
<keyword evidence="2 9" id="KW-0547">Nucleotide-binding</keyword>
<dbReference type="Gene3D" id="3.90.1150.50">
    <property type="entry name" value="Transcription-repair-coupling factor, D7 domain"/>
    <property type="match status" value="1"/>
</dbReference>
<reference evidence="12 13" key="1">
    <citation type="journal article" date="2010" name="PLoS ONE">
        <title>The Waddlia genome: a window into chlamydial biology.</title>
        <authorList>
            <person name="Bertelli C."/>
            <person name="Collyn F."/>
            <person name="Croxatto A."/>
            <person name="Ruckert C."/>
            <person name="Polkinghorne A."/>
            <person name="Kebbi-Beghdadi C."/>
            <person name="Goesmann A."/>
            <person name="Vaughan L."/>
            <person name="Greub G."/>
        </authorList>
    </citation>
    <scope>NUCLEOTIDE SEQUENCE [LARGE SCALE GENOMIC DNA]</scope>
    <source>
        <strain evidence="13">ATCC VR-1470 / WSU 86-1044</strain>
    </source>
</reference>
<evidence type="ECO:0000259" key="10">
    <source>
        <dbReference type="PROSITE" id="PS51192"/>
    </source>
</evidence>
<dbReference type="KEGG" id="wch:wcw_0233"/>
<comment type="function">
    <text evidence="9">Couples transcription and DNA repair by recognizing RNA polymerase (RNAP) stalled at DNA lesions. Mediates ATP-dependent release of RNAP and its truncated transcript from the DNA, and recruitment of nucleotide excision repair machinery to the damaged site.</text>
</comment>
<feature type="domain" description="Helicase C-terminal" evidence="11">
    <location>
        <begin position="759"/>
        <end position="925"/>
    </location>
</feature>
<dbReference type="HAMAP" id="MF_00969">
    <property type="entry name" value="TRCF"/>
    <property type="match status" value="1"/>
</dbReference>
<dbReference type="EC" id="3.6.4.-" evidence="9"/>
<dbReference type="InterPro" id="IPR001650">
    <property type="entry name" value="Helicase_C-like"/>
</dbReference>
<dbReference type="Gene3D" id="3.40.50.300">
    <property type="entry name" value="P-loop containing nucleotide triphosphate hydrolases"/>
    <property type="match status" value="2"/>
</dbReference>
<dbReference type="PROSITE" id="PS51192">
    <property type="entry name" value="HELICASE_ATP_BIND_1"/>
    <property type="match status" value="1"/>
</dbReference>
<dbReference type="RefSeq" id="WP_013181336.1">
    <property type="nucleotide sequence ID" value="NC_014225.1"/>
</dbReference>